<evidence type="ECO:0000313" key="2">
    <source>
        <dbReference type="EMBL" id="MEB3371914.1"/>
    </source>
</evidence>
<reference evidence="2 3" key="1">
    <citation type="submission" date="2023-10" db="EMBL/GenBank/DDBJ databases">
        <title>Saccharopolyspora sp. nov., isolated from mangrove soil.</title>
        <authorList>
            <person name="Lu Y."/>
            <person name="Liu W."/>
        </authorList>
    </citation>
    <scope>NUCLEOTIDE SEQUENCE [LARGE SCALE GENOMIC DNA]</scope>
    <source>
        <strain evidence="2 3">S2-29</strain>
    </source>
</reference>
<evidence type="ECO:0000256" key="1">
    <source>
        <dbReference type="SAM" id="MobiDB-lite"/>
    </source>
</evidence>
<sequence>MSPEFNADSVDEPDDDREPSIDPLRRPKHLVPALSLFQDIVRSAYNPTFYLAKWAEEQSNFTSKLAGQLTEDQFSQFIRSTKEQNRQLLATQWPSQIIPTIERLLDSLERHDRDDVEEFEPSNWARLDKRIRMRNLLQLAKRGYPITWVPRVSVLELLLNASSAERGTALLDHRKAVLHDCVAVVSELRGTVNAPWDEQVELLDELVRMAESGVFPSRTATVRLSVGRRSEAAFRATTRGVALEVQTPDQCCRRS</sequence>
<keyword evidence="3" id="KW-1185">Reference proteome</keyword>
<comment type="caution">
    <text evidence="2">The sequence shown here is derived from an EMBL/GenBank/DDBJ whole genome shotgun (WGS) entry which is preliminary data.</text>
</comment>
<protein>
    <submittedName>
        <fullName evidence="2">Uncharacterized protein</fullName>
    </submittedName>
</protein>
<proteinExistence type="predicted"/>
<dbReference type="EMBL" id="JAWLNX010000034">
    <property type="protein sequence ID" value="MEB3371914.1"/>
    <property type="molecule type" value="Genomic_DNA"/>
</dbReference>
<dbReference type="Proteomes" id="UP001327093">
    <property type="component" value="Unassembled WGS sequence"/>
</dbReference>
<feature type="region of interest" description="Disordered" evidence="1">
    <location>
        <begin position="1"/>
        <end position="25"/>
    </location>
</feature>
<dbReference type="RefSeq" id="WP_324269340.1">
    <property type="nucleotide sequence ID" value="NZ_JAWLNX010000034.1"/>
</dbReference>
<name>A0ABU6AK19_9PSEU</name>
<evidence type="ECO:0000313" key="3">
    <source>
        <dbReference type="Proteomes" id="UP001327093"/>
    </source>
</evidence>
<gene>
    <name evidence="2" type="ORF">R4I43_31395</name>
</gene>
<accession>A0ABU6AK19</accession>
<organism evidence="2 3">
    <name type="scientific">Saccharopolyspora mangrovi</name>
    <dbReference type="NCBI Taxonomy" id="3082379"/>
    <lineage>
        <taxon>Bacteria</taxon>
        <taxon>Bacillati</taxon>
        <taxon>Actinomycetota</taxon>
        <taxon>Actinomycetes</taxon>
        <taxon>Pseudonocardiales</taxon>
        <taxon>Pseudonocardiaceae</taxon>
        <taxon>Saccharopolyspora</taxon>
    </lineage>
</organism>